<dbReference type="EMBL" id="VFMO01000001">
    <property type="protein sequence ID" value="TQJ13940.1"/>
    <property type="molecule type" value="Genomic_DNA"/>
</dbReference>
<sequence>MCACRQQPRGSAGTRTGPVLLFAPANNGTLSAVLKNALDWASRPYWRSSLRDKPIAVVTAAHVTDTVQEHVHLVVTVAGAAPVGPSALFALKELDLDDAAVHDTLTRTLVALEQAARKVVAA</sequence>
<dbReference type="InterPro" id="IPR005025">
    <property type="entry name" value="FMN_Rdtase-like_dom"/>
</dbReference>
<evidence type="ECO:0000313" key="2">
    <source>
        <dbReference type="EMBL" id="TQJ13940.1"/>
    </source>
</evidence>
<evidence type="ECO:0000259" key="1">
    <source>
        <dbReference type="Pfam" id="PF03358"/>
    </source>
</evidence>
<accession>A0A542EF77</accession>
<organism evidence="2 3">
    <name type="scientific">Yimella lutea</name>
    <dbReference type="NCBI Taxonomy" id="587872"/>
    <lineage>
        <taxon>Bacteria</taxon>
        <taxon>Bacillati</taxon>
        <taxon>Actinomycetota</taxon>
        <taxon>Actinomycetes</taxon>
        <taxon>Micrococcales</taxon>
        <taxon>Dermacoccaceae</taxon>
        <taxon>Yimella</taxon>
    </lineage>
</organism>
<keyword evidence="3" id="KW-1185">Reference proteome</keyword>
<dbReference type="Pfam" id="PF03358">
    <property type="entry name" value="FMN_red"/>
    <property type="match status" value="1"/>
</dbReference>
<reference evidence="2 3" key="1">
    <citation type="submission" date="2019-06" db="EMBL/GenBank/DDBJ databases">
        <title>Sequencing the genomes of 1000 actinobacteria strains.</title>
        <authorList>
            <person name="Klenk H.-P."/>
        </authorList>
    </citation>
    <scope>NUCLEOTIDE SEQUENCE [LARGE SCALE GENOMIC DNA]</scope>
    <source>
        <strain evidence="2 3">DSM 19828</strain>
    </source>
</reference>
<comment type="caution">
    <text evidence="2">The sequence shown here is derived from an EMBL/GenBank/DDBJ whole genome shotgun (WGS) entry which is preliminary data.</text>
</comment>
<feature type="domain" description="NADPH-dependent FMN reductase-like" evidence="1">
    <location>
        <begin position="20"/>
        <end position="87"/>
    </location>
</feature>
<dbReference type="Gene3D" id="3.40.50.360">
    <property type="match status" value="1"/>
</dbReference>
<dbReference type="Proteomes" id="UP000320806">
    <property type="component" value="Unassembled WGS sequence"/>
</dbReference>
<dbReference type="InterPro" id="IPR029039">
    <property type="entry name" value="Flavoprotein-like_sf"/>
</dbReference>
<protein>
    <submittedName>
        <fullName evidence="2">NADPH-dependent FMN reductase</fullName>
    </submittedName>
</protein>
<dbReference type="AlphaFoldDB" id="A0A542EF77"/>
<dbReference type="SUPFAM" id="SSF52218">
    <property type="entry name" value="Flavoproteins"/>
    <property type="match status" value="1"/>
</dbReference>
<dbReference type="GO" id="GO:0016491">
    <property type="term" value="F:oxidoreductase activity"/>
    <property type="evidence" value="ECO:0007669"/>
    <property type="project" value="InterPro"/>
</dbReference>
<name>A0A542EF77_9MICO</name>
<proteinExistence type="predicted"/>
<evidence type="ECO:0000313" key="3">
    <source>
        <dbReference type="Proteomes" id="UP000320806"/>
    </source>
</evidence>
<gene>
    <name evidence="2" type="ORF">FB459_1377</name>
</gene>